<sequence>MSIPPLPVGEPAPTLADPHGLLEGYLDYYRGTLLRKAAELPEEELRAARLPSGWTPLELIRHLQHVEQRWLNWGFMAESVPRPWGDHGTGEAADRWQVPEGASTQEVLDAYTAQCDRSRQITAGRRLDRRAATGGRFPTEAEAPTLAWILFHLLQEYARHVGQLDVVVELAGGGTGE</sequence>
<keyword evidence="2" id="KW-1185">Reference proteome</keyword>
<dbReference type="SUPFAM" id="SSF109854">
    <property type="entry name" value="DinB/YfiT-like putative metalloenzymes"/>
    <property type="match status" value="1"/>
</dbReference>
<dbReference type="Gene3D" id="1.20.120.450">
    <property type="entry name" value="dinb family like domain"/>
    <property type="match status" value="1"/>
</dbReference>
<organism evidence="1 2">
    <name type="scientific">Streptomyces qinglanensis</name>
    <dbReference type="NCBI Taxonomy" id="943816"/>
    <lineage>
        <taxon>Bacteria</taxon>
        <taxon>Bacillati</taxon>
        <taxon>Actinomycetota</taxon>
        <taxon>Actinomycetes</taxon>
        <taxon>Kitasatosporales</taxon>
        <taxon>Streptomycetaceae</taxon>
        <taxon>Streptomyces</taxon>
    </lineage>
</organism>
<evidence type="ECO:0000313" key="2">
    <source>
        <dbReference type="Proteomes" id="UP000182841"/>
    </source>
</evidence>
<dbReference type="AlphaFoldDB" id="A0A1H9S6H6"/>
<gene>
    <name evidence="1" type="ORF">SAMN05421870_104289</name>
</gene>
<name>A0A1H9S6H6_9ACTN</name>
<protein>
    <submittedName>
        <fullName evidence="1">Uncharacterized damage-inducible protein DinB (Forms a four-helix bundle)</fullName>
    </submittedName>
</protein>
<evidence type="ECO:0000313" key="1">
    <source>
        <dbReference type="EMBL" id="SER79759.1"/>
    </source>
</evidence>
<dbReference type="Pfam" id="PF04978">
    <property type="entry name" value="MST"/>
    <property type="match status" value="1"/>
</dbReference>
<dbReference type="Proteomes" id="UP000182841">
    <property type="component" value="Unassembled WGS sequence"/>
</dbReference>
<accession>A0A1H9S6H6</accession>
<dbReference type="EMBL" id="FOGO01000004">
    <property type="protein sequence ID" value="SER79759.1"/>
    <property type="molecule type" value="Genomic_DNA"/>
</dbReference>
<proteinExistence type="predicted"/>
<dbReference type="InterPro" id="IPR007061">
    <property type="entry name" value="MST-like"/>
</dbReference>
<reference evidence="2" key="1">
    <citation type="submission" date="2016-10" db="EMBL/GenBank/DDBJ databases">
        <authorList>
            <person name="Varghese N."/>
            <person name="Submissions S."/>
        </authorList>
    </citation>
    <scope>NUCLEOTIDE SEQUENCE [LARGE SCALE GENOMIC DNA]</scope>
    <source>
        <strain evidence="2">CGMCC 4.6825</strain>
    </source>
</reference>
<dbReference type="STRING" id="943816.AN217_19820"/>
<dbReference type="RefSeq" id="WP_177214240.1">
    <property type="nucleotide sequence ID" value="NZ_FOGO01000004.1"/>
</dbReference>
<dbReference type="InterPro" id="IPR034660">
    <property type="entry name" value="DinB/YfiT-like"/>
</dbReference>